<dbReference type="STRING" id="331648.BST97_04175"/>
<keyword evidence="1" id="KW-0472">Membrane</keyword>
<keyword evidence="1" id="KW-0812">Transmembrane</keyword>
<proteinExistence type="predicted"/>
<keyword evidence="1" id="KW-1133">Transmembrane helix</keyword>
<dbReference type="AlphaFoldDB" id="A0A1W6MI14"/>
<protein>
    <recommendedName>
        <fullName evidence="4">DUF3999 domain-containing protein</fullName>
    </recommendedName>
</protein>
<dbReference type="Proteomes" id="UP000193431">
    <property type="component" value="Chromosome"/>
</dbReference>
<dbReference type="SUPFAM" id="SSF49785">
    <property type="entry name" value="Galactose-binding domain-like"/>
    <property type="match status" value="1"/>
</dbReference>
<evidence type="ECO:0000313" key="2">
    <source>
        <dbReference type="EMBL" id="ARN77241.1"/>
    </source>
</evidence>
<gene>
    <name evidence="2" type="ORF">BST97_04175</name>
</gene>
<keyword evidence="3" id="KW-1185">Reference proteome</keyword>
<name>A0A1W6MI14_9FLAO</name>
<dbReference type="InterPro" id="IPR008979">
    <property type="entry name" value="Galactose-bd-like_sf"/>
</dbReference>
<reference evidence="2 3" key="1">
    <citation type="submission" date="2016-11" db="EMBL/GenBank/DDBJ databases">
        <title>Trade-off between light-utilization and light-protection in marine flavobacteria.</title>
        <authorList>
            <person name="Kumagai Y."/>
        </authorList>
    </citation>
    <scope>NUCLEOTIDE SEQUENCE [LARGE SCALE GENOMIC DNA]</scope>
    <source>
        <strain evidence="2 3">JCM 13191</strain>
    </source>
</reference>
<accession>A0A1W6MI14</accession>
<evidence type="ECO:0000313" key="3">
    <source>
        <dbReference type="Proteomes" id="UP000193431"/>
    </source>
</evidence>
<dbReference type="InterPro" id="IPR025060">
    <property type="entry name" value="DUF3999"/>
</dbReference>
<dbReference type="EMBL" id="CP019344">
    <property type="protein sequence ID" value="ARN77241.1"/>
    <property type="molecule type" value="Genomic_DNA"/>
</dbReference>
<organism evidence="2 3">
    <name type="scientific">Nonlabens spongiae</name>
    <dbReference type="NCBI Taxonomy" id="331648"/>
    <lineage>
        <taxon>Bacteria</taxon>
        <taxon>Pseudomonadati</taxon>
        <taxon>Bacteroidota</taxon>
        <taxon>Flavobacteriia</taxon>
        <taxon>Flavobacteriales</taxon>
        <taxon>Flavobacteriaceae</taxon>
        <taxon>Nonlabens</taxon>
    </lineage>
</organism>
<dbReference type="Gene3D" id="2.60.120.260">
    <property type="entry name" value="Galactose-binding domain-like"/>
    <property type="match status" value="2"/>
</dbReference>
<evidence type="ECO:0008006" key="4">
    <source>
        <dbReference type="Google" id="ProtNLM"/>
    </source>
</evidence>
<evidence type="ECO:0000256" key="1">
    <source>
        <dbReference type="SAM" id="Phobius"/>
    </source>
</evidence>
<sequence>MKQQTSLLYLLIFSIFSSWSYGQMHDYDYKRELSGISETWHKIVLSDEVFGKASKDLLDLRIYGVKDDGKIIEVPYLLLTTRDQNISKKVTFETLNVSENENGYYFTFKIPTSKPVNHIDLDFAQENFDWRVTLEGSQDQQEWFKIVEDQRILSIRNTQTDFQFTELDFASAKYQYFRLLAKSEQQPDLKNASITQNEDVKGKKRNYQLKRYRVKENIRTQQTEIDVELKMPVRVSEIKLKVSDDFDYYRSMAIKYLTDSVKTEKGWHYNYRIFTRDNLNSLEENTFTFPDVTAQRLKIIIDNQDNQPLNIEEIQVQGPFKEMIARFTEEATYFLTYGNQDASSPYYDIQRFDNKIPEDLSILELGNEQTISKQKSKTASPLFENQSWLWIVMALIIGVLGWFSFRMMKKG</sequence>
<dbReference type="OrthoDB" id="994644at2"/>
<feature type="transmembrane region" description="Helical" evidence="1">
    <location>
        <begin position="387"/>
        <end position="405"/>
    </location>
</feature>
<dbReference type="RefSeq" id="WP_085766047.1">
    <property type="nucleotide sequence ID" value="NZ_CP019344.1"/>
</dbReference>
<dbReference type="Pfam" id="PF13163">
    <property type="entry name" value="DUF3999"/>
    <property type="match status" value="1"/>
</dbReference>